<protein>
    <recommendedName>
        <fullName evidence="4">J domain-containing protein</fullName>
    </recommendedName>
</protein>
<feature type="region of interest" description="Disordered" evidence="1">
    <location>
        <begin position="119"/>
        <end position="149"/>
    </location>
</feature>
<dbReference type="Gene3D" id="1.10.287.110">
    <property type="entry name" value="DnaJ domain"/>
    <property type="match status" value="1"/>
</dbReference>
<reference evidence="2" key="1">
    <citation type="submission" date="2022-04" db="EMBL/GenBank/DDBJ databases">
        <title>Whole genome sequence of Sphaerotilus sp. FB-5.</title>
        <authorList>
            <person name="Takeda M."/>
            <person name="Narihara S."/>
            <person name="Akimoto M."/>
            <person name="Akimoto R."/>
            <person name="Nishiyashiki S."/>
            <person name="Murakami T."/>
        </authorList>
    </citation>
    <scope>NUCLEOTIDE SEQUENCE</scope>
    <source>
        <strain evidence="2">FB-5</strain>
    </source>
</reference>
<organism evidence="2 3">
    <name type="scientific">Sphaerotilus microaerophilus</name>
    <dbReference type="NCBI Taxonomy" id="2914710"/>
    <lineage>
        <taxon>Bacteria</taxon>
        <taxon>Pseudomonadati</taxon>
        <taxon>Pseudomonadota</taxon>
        <taxon>Betaproteobacteria</taxon>
        <taxon>Burkholderiales</taxon>
        <taxon>Sphaerotilaceae</taxon>
        <taxon>Sphaerotilus</taxon>
    </lineage>
</organism>
<sequence>MVLWIDDFLARPSGRRELRLTAKQRLKLTWMLLYLSRAVLADGADPEVEAAHDRHAQRSHGEDQREQIDLAAAMLGSVTGDESLFEGPADSLEDLLERATQRLHQKPSAAEDGTAAFAGFTDKGAPRRPSARAQQAQARDAQAREEAGRSVREVYRRLVGQLHPDRESDPAERERKTALMARVNDAYGRSDLLELLTVQMAIEQIDEEHLRSVSEQRLRHYIRVLKEQEQTLVDEIDQLRLPLMDPMTGLPNQPGRWSPRLYDEMVDDQLQQLLQATHQIEADGAELRADATRKAFLNGLRIDDPDAELDPFEAMLLEQELDEMMAMAMTTADAPGRRRRR</sequence>
<evidence type="ECO:0000313" key="2">
    <source>
        <dbReference type="EMBL" id="BDI03458.1"/>
    </source>
</evidence>
<evidence type="ECO:0000313" key="3">
    <source>
        <dbReference type="Proteomes" id="UP001057498"/>
    </source>
</evidence>
<evidence type="ECO:0000256" key="1">
    <source>
        <dbReference type="SAM" id="MobiDB-lite"/>
    </source>
</evidence>
<gene>
    <name evidence="2" type="ORF">CATMQ487_04280</name>
</gene>
<keyword evidence="3" id="KW-1185">Reference proteome</keyword>
<proteinExistence type="predicted"/>
<dbReference type="InterPro" id="IPR001623">
    <property type="entry name" value="DnaJ_domain"/>
</dbReference>
<evidence type="ECO:0008006" key="4">
    <source>
        <dbReference type="Google" id="ProtNLM"/>
    </source>
</evidence>
<name>A0ABM7YH12_9BURK</name>
<dbReference type="CDD" id="cd06257">
    <property type="entry name" value="DnaJ"/>
    <property type="match status" value="1"/>
</dbReference>
<accession>A0ABM7YH12</accession>
<dbReference type="SUPFAM" id="SSF46565">
    <property type="entry name" value="Chaperone J-domain"/>
    <property type="match status" value="1"/>
</dbReference>
<dbReference type="Proteomes" id="UP001057498">
    <property type="component" value="Chromosome"/>
</dbReference>
<dbReference type="EMBL" id="AP025730">
    <property type="protein sequence ID" value="BDI03458.1"/>
    <property type="molecule type" value="Genomic_DNA"/>
</dbReference>
<dbReference type="InterPro" id="IPR036869">
    <property type="entry name" value="J_dom_sf"/>
</dbReference>
<feature type="compositionally biased region" description="Low complexity" evidence="1">
    <location>
        <begin position="127"/>
        <end position="140"/>
    </location>
</feature>